<evidence type="ECO:0000313" key="2">
    <source>
        <dbReference type="EMBL" id="SNB78616.1"/>
    </source>
</evidence>
<sequence length="253" mass="26689">MAPPRTVMATSGPFSAGRNPAGPAGATASLPGQAAMAGPTRVDGFGRPGLGAGQASLLARDRGHFPSRISCSNKKTIRLPYPSAAKRSGCPSRRHRGLDYSTCLAVESRRSIVSSKGRPRVRRKLPTGQDVEVQGANRVWLRCARYQFSSRLVISVRTSRLPRRPAAAACGAWPPEFGSRPTSCPGSYCVGLPSPELPSGDALRDRAGLTGCSAAGPTGRLGVVIEDTDDMSAVADWPPVKKRRIVSDPPFSD</sequence>
<protein>
    <submittedName>
        <fullName evidence="2">Uncharacterized protein</fullName>
    </submittedName>
</protein>
<proteinExistence type="predicted"/>
<name>A0A212S0R1_9PROT</name>
<keyword evidence="3" id="KW-1185">Reference proteome</keyword>
<evidence type="ECO:0000313" key="3">
    <source>
        <dbReference type="Proteomes" id="UP000197065"/>
    </source>
</evidence>
<dbReference type="AlphaFoldDB" id="A0A212S0R1"/>
<organism evidence="2 3">
    <name type="scientific">Arboricoccus pini</name>
    <dbReference type="NCBI Taxonomy" id="1963835"/>
    <lineage>
        <taxon>Bacteria</taxon>
        <taxon>Pseudomonadati</taxon>
        <taxon>Pseudomonadota</taxon>
        <taxon>Alphaproteobacteria</taxon>
        <taxon>Geminicoccales</taxon>
        <taxon>Geminicoccaceae</taxon>
        <taxon>Arboricoccus</taxon>
    </lineage>
</organism>
<reference evidence="2 3" key="1">
    <citation type="submission" date="2017-06" db="EMBL/GenBank/DDBJ databases">
        <authorList>
            <person name="Kim H.J."/>
            <person name="Triplett B.A."/>
        </authorList>
    </citation>
    <scope>NUCLEOTIDE SEQUENCE [LARGE SCALE GENOMIC DNA]</scope>
    <source>
        <strain evidence="2 3">B29T1</strain>
    </source>
</reference>
<dbReference type="Proteomes" id="UP000197065">
    <property type="component" value="Unassembled WGS sequence"/>
</dbReference>
<accession>A0A212S0R1</accession>
<dbReference type="EMBL" id="FYEH01000019">
    <property type="protein sequence ID" value="SNB78616.1"/>
    <property type="molecule type" value="Genomic_DNA"/>
</dbReference>
<evidence type="ECO:0000256" key="1">
    <source>
        <dbReference type="SAM" id="MobiDB-lite"/>
    </source>
</evidence>
<feature type="region of interest" description="Disordered" evidence="1">
    <location>
        <begin position="1"/>
        <end position="40"/>
    </location>
</feature>
<gene>
    <name evidence="2" type="ORF">SAMN07250955_1196</name>
</gene>